<dbReference type="AlphaFoldDB" id="A0A7W8QQQ6"/>
<name>A0A7W8QQQ6_9ACTN</name>
<keyword evidence="2" id="KW-1185">Reference proteome</keyword>
<evidence type="ECO:0000313" key="2">
    <source>
        <dbReference type="Proteomes" id="UP000572635"/>
    </source>
</evidence>
<accession>A0A7W8QQQ6</accession>
<proteinExistence type="predicted"/>
<dbReference type="RefSeq" id="WP_184394569.1">
    <property type="nucleotide sequence ID" value="NZ_BAAAJD010000021.1"/>
</dbReference>
<evidence type="ECO:0000313" key="1">
    <source>
        <dbReference type="EMBL" id="MBB5434178.1"/>
    </source>
</evidence>
<dbReference type="Proteomes" id="UP000572635">
    <property type="component" value="Unassembled WGS sequence"/>
</dbReference>
<organism evidence="1 2">
    <name type="scientific">Nocardiopsis composta</name>
    <dbReference type="NCBI Taxonomy" id="157465"/>
    <lineage>
        <taxon>Bacteria</taxon>
        <taxon>Bacillati</taxon>
        <taxon>Actinomycetota</taxon>
        <taxon>Actinomycetes</taxon>
        <taxon>Streptosporangiales</taxon>
        <taxon>Nocardiopsidaceae</taxon>
        <taxon>Nocardiopsis</taxon>
    </lineage>
</organism>
<dbReference type="EMBL" id="JACHDB010000001">
    <property type="protein sequence ID" value="MBB5434178.1"/>
    <property type="molecule type" value="Genomic_DNA"/>
</dbReference>
<reference evidence="1 2" key="1">
    <citation type="submission" date="2020-08" db="EMBL/GenBank/DDBJ databases">
        <title>Sequencing the genomes of 1000 actinobacteria strains.</title>
        <authorList>
            <person name="Klenk H.-P."/>
        </authorList>
    </citation>
    <scope>NUCLEOTIDE SEQUENCE [LARGE SCALE GENOMIC DNA]</scope>
    <source>
        <strain evidence="1 2">DSM 44551</strain>
    </source>
</reference>
<comment type="caution">
    <text evidence="1">The sequence shown here is derived from an EMBL/GenBank/DDBJ whole genome shotgun (WGS) entry which is preliminary data.</text>
</comment>
<gene>
    <name evidence="1" type="ORF">HDA36_004262</name>
</gene>
<protein>
    <submittedName>
        <fullName evidence="1">Uncharacterized protein</fullName>
    </submittedName>
</protein>
<sequence length="71" mass="7711">MCDGPAEPSNTTTFGEDACRVRTGHAPANLAALRSLTVLLLRALGRTTVPDALRWVSHECFKRPLDLIGLH</sequence>